<keyword evidence="1" id="KW-0472">Membrane</keyword>
<name>F3NQG4_9ACTN</name>
<evidence type="ECO:0000313" key="4">
    <source>
        <dbReference type="Proteomes" id="UP000003022"/>
    </source>
</evidence>
<evidence type="ECO:0000313" key="3">
    <source>
        <dbReference type="EMBL" id="EGG44424.1"/>
    </source>
</evidence>
<sequence length="144" mass="15353">MMFLGAVPAFLLGSPRAVAAVVVMVQAVLPTWLNSVESAVTPDGHHQLPPVWHHNSPLMALLNIAAAMGLAWFLNGACALPAQLVHACTAPARQLTTLLAKLVALFAPQPYEPHTPARPVFVLRALSSQTAHLTLRHQRVPCGP</sequence>
<organism evidence="3 4">
    <name type="scientific">Streptomyces griseoaurantiacus M045</name>
    <dbReference type="NCBI Taxonomy" id="996637"/>
    <lineage>
        <taxon>Bacteria</taxon>
        <taxon>Bacillati</taxon>
        <taxon>Actinomycetota</taxon>
        <taxon>Actinomycetes</taxon>
        <taxon>Kitasatosporales</taxon>
        <taxon>Streptomycetaceae</taxon>
        <taxon>Streptomyces</taxon>
        <taxon>Streptomyces aurantiacus group</taxon>
    </lineage>
</organism>
<dbReference type="AlphaFoldDB" id="F3NQG4"/>
<proteinExistence type="predicted"/>
<evidence type="ECO:0008006" key="5">
    <source>
        <dbReference type="Google" id="ProtNLM"/>
    </source>
</evidence>
<gene>
    <name evidence="3" type="ORF">SGM_5239</name>
</gene>
<dbReference type="STRING" id="996637.SGM_5239"/>
<keyword evidence="2" id="KW-0732">Signal</keyword>
<keyword evidence="1" id="KW-0812">Transmembrane</keyword>
<feature type="chain" id="PRO_5003299155" description="Integral membrane protein" evidence="2">
    <location>
        <begin position="20"/>
        <end position="144"/>
    </location>
</feature>
<protein>
    <recommendedName>
        <fullName evidence="5">Integral membrane protein</fullName>
    </recommendedName>
</protein>
<feature type="signal peptide" evidence="2">
    <location>
        <begin position="1"/>
        <end position="19"/>
    </location>
</feature>
<reference evidence="3 4" key="1">
    <citation type="journal article" date="2011" name="J. Bacteriol.">
        <title>Draft genome sequence of the marine bacterium Streptomyces griseoaurantiacus M045, which produces novel manumycin-type antibiotics with a pABA core component.</title>
        <authorList>
            <person name="Li F."/>
            <person name="Jiang P."/>
            <person name="Zheng H."/>
            <person name="Wang S."/>
            <person name="Zhao G."/>
            <person name="Qin S."/>
            <person name="Liu Z."/>
        </authorList>
    </citation>
    <scope>NUCLEOTIDE SEQUENCE [LARGE SCALE GENOMIC DNA]</scope>
    <source>
        <strain evidence="3 4">M045</strain>
    </source>
</reference>
<accession>F3NQG4</accession>
<dbReference type="Proteomes" id="UP000003022">
    <property type="component" value="Unassembled WGS sequence"/>
</dbReference>
<evidence type="ECO:0000256" key="2">
    <source>
        <dbReference type="SAM" id="SignalP"/>
    </source>
</evidence>
<evidence type="ECO:0000256" key="1">
    <source>
        <dbReference type="SAM" id="Phobius"/>
    </source>
</evidence>
<comment type="caution">
    <text evidence="3">The sequence shown here is derived from an EMBL/GenBank/DDBJ whole genome shotgun (WGS) entry which is preliminary data.</text>
</comment>
<keyword evidence="4" id="KW-1185">Reference proteome</keyword>
<keyword evidence="1" id="KW-1133">Transmembrane helix</keyword>
<feature type="transmembrane region" description="Helical" evidence="1">
    <location>
        <begin position="56"/>
        <end position="74"/>
    </location>
</feature>
<dbReference type="EMBL" id="AEYX01000043">
    <property type="protein sequence ID" value="EGG44424.1"/>
    <property type="molecule type" value="Genomic_DNA"/>
</dbReference>